<organism evidence="8 9">
    <name type="scientific">Ophiostoma piceae (strain UAMH 11346)</name>
    <name type="common">Sap stain fungus</name>
    <dbReference type="NCBI Taxonomy" id="1262450"/>
    <lineage>
        <taxon>Eukaryota</taxon>
        <taxon>Fungi</taxon>
        <taxon>Dikarya</taxon>
        <taxon>Ascomycota</taxon>
        <taxon>Pezizomycotina</taxon>
        <taxon>Sordariomycetes</taxon>
        <taxon>Sordariomycetidae</taxon>
        <taxon>Ophiostomatales</taxon>
        <taxon>Ophiostomataceae</taxon>
        <taxon>Ophiostoma</taxon>
    </lineage>
</organism>
<feature type="transmembrane region" description="Helical" evidence="7">
    <location>
        <begin position="440"/>
        <end position="459"/>
    </location>
</feature>
<proteinExistence type="inferred from homology"/>
<dbReference type="InterPro" id="IPR036259">
    <property type="entry name" value="MFS_trans_sf"/>
</dbReference>
<evidence type="ECO:0000256" key="5">
    <source>
        <dbReference type="ARBA" id="ARBA00022989"/>
    </source>
</evidence>
<dbReference type="eggNOG" id="KOG1479">
    <property type="taxonomic scope" value="Eukaryota"/>
</dbReference>
<feature type="transmembrane region" description="Helical" evidence="7">
    <location>
        <begin position="114"/>
        <end position="132"/>
    </location>
</feature>
<dbReference type="HOGENOM" id="CLU_021611_3_0_1"/>
<dbReference type="PANTHER" id="PTHR10332:SF88">
    <property type="entry name" value="EQUILIBRATIVE NUCLEOSIDE TRANSPORTER 1, ISOFORM A"/>
    <property type="match status" value="1"/>
</dbReference>
<feature type="transmembrane region" description="Helical" evidence="7">
    <location>
        <begin position="369"/>
        <end position="387"/>
    </location>
</feature>
<dbReference type="OrthoDB" id="46396at2759"/>
<comment type="similarity">
    <text evidence="2">Belongs to the SLC29A/ENT transporter (TC 2.A.57) family.</text>
</comment>
<feature type="transmembrane region" description="Helical" evidence="7">
    <location>
        <begin position="144"/>
        <end position="162"/>
    </location>
</feature>
<evidence type="ECO:0000256" key="1">
    <source>
        <dbReference type="ARBA" id="ARBA00004141"/>
    </source>
</evidence>
<evidence type="ECO:0000256" key="6">
    <source>
        <dbReference type="ARBA" id="ARBA00023136"/>
    </source>
</evidence>
<dbReference type="VEuPathDB" id="FungiDB:F503_05112"/>
<dbReference type="PANTHER" id="PTHR10332">
    <property type="entry name" value="EQUILIBRATIVE NUCLEOSIDE TRANSPORTER"/>
    <property type="match status" value="1"/>
</dbReference>
<keyword evidence="5 7" id="KW-1133">Transmembrane helix</keyword>
<dbReference type="PIRSF" id="PIRSF016379">
    <property type="entry name" value="ENT"/>
    <property type="match status" value="1"/>
</dbReference>
<evidence type="ECO:0000313" key="9">
    <source>
        <dbReference type="Proteomes" id="UP000016923"/>
    </source>
</evidence>
<dbReference type="GO" id="GO:0034257">
    <property type="term" value="F:nicotinamide riboside transmembrane transporter activity"/>
    <property type="evidence" value="ECO:0007669"/>
    <property type="project" value="TreeGrafter"/>
</dbReference>
<evidence type="ECO:0000256" key="4">
    <source>
        <dbReference type="ARBA" id="ARBA00022692"/>
    </source>
</evidence>
<dbReference type="EMBL" id="KE148146">
    <property type="protein sequence ID" value="EPE10017.1"/>
    <property type="molecule type" value="Genomic_DNA"/>
</dbReference>
<dbReference type="PRINTS" id="PR01130">
    <property type="entry name" value="DERENTRNSPRT"/>
</dbReference>
<dbReference type="OMA" id="GSPWTTK"/>
<dbReference type="SUPFAM" id="SSF103473">
    <property type="entry name" value="MFS general substrate transporter"/>
    <property type="match status" value="1"/>
</dbReference>
<feature type="transmembrane region" description="Helical" evidence="7">
    <location>
        <begin position="326"/>
        <end position="349"/>
    </location>
</feature>
<reference evidence="8 9" key="1">
    <citation type="journal article" date="2013" name="BMC Genomics">
        <title>The genome and transcriptome of the pine saprophyte Ophiostoma piceae, and a comparison with the bark beetle-associated pine pathogen Grosmannia clavigera.</title>
        <authorList>
            <person name="Haridas S."/>
            <person name="Wang Y."/>
            <person name="Lim L."/>
            <person name="Massoumi Alamouti S."/>
            <person name="Jackman S."/>
            <person name="Docking R."/>
            <person name="Robertson G."/>
            <person name="Birol I."/>
            <person name="Bohlmann J."/>
            <person name="Breuil C."/>
        </authorList>
    </citation>
    <scope>NUCLEOTIDE SEQUENCE [LARGE SCALE GENOMIC DNA]</scope>
    <source>
        <strain evidence="8 9">UAMH 11346</strain>
    </source>
</reference>
<dbReference type="AlphaFoldDB" id="S3CAT9"/>
<keyword evidence="9" id="KW-1185">Reference proteome</keyword>
<feature type="transmembrane region" description="Helical" evidence="7">
    <location>
        <begin position="168"/>
        <end position="194"/>
    </location>
</feature>
<sequence>MLRFSVMDQIRKMFYKKKDHHGGALDSDYAPIVDERMPLALEDEDSNGYAASSFLEGESEEEAPFSWFEYSIFALIGVAMLWAWNMFMAAAPYFQTRFASDPWILANFQPTITSASTCTNLAAMLILTNIQYSASYPFRINTALIMNVIIFGLLTASTSIFLHASPLMYLIFLVVMVAGSAWACGLIQNGAFAYAASFGRPEYTQAIMAGQGVAGVLPPLAQMFTVLVFPVSAPDSTAPPPDGDPSTLNYDAVAEAATSAFFYFLTAVCISVCALIAFQPLMRRHDRLVETRMAQAMSESLASIEDAERAARKVVSLKTLFFKLHWLALAVFGCFLISMFFPVLTPKVLSITMPKPTSGASVPAPTGPAILQPSAFISLAFFFWNLGDLLGRMSTMLPAPTMFHERPVLLFAFAIGRLLFLPLYFLCNLGGRGAIVNSDLFYLLLVQLPYGLSSGWLSSTSMMAASEWVEDGEREAAGSFMGMCLVAGLTCGSFLSFSVSQV</sequence>
<feature type="transmembrane region" description="Helical" evidence="7">
    <location>
        <begin position="252"/>
        <end position="278"/>
    </location>
</feature>
<evidence type="ECO:0000256" key="7">
    <source>
        <dbReference type="SAM" id="Phobius"/>
    </source>
</evidence>
<name>S3CAT9_OPHP1</name>
<evidence type="ECO:0000313" key="8">
    <source>
        <dbReference type="EMBL" id="EPE10017.1"/>
    </source>
</evidence>
<dbReference type="InterPro" id="IPR002259">
    <property type="entry name" value="Eqnu_transpt"/>
</dbReference>
<keyword evidence="3" id="KW-0813">Transport</keyword>
<protein>
    <submittedName>
        <fullName evidence="8">Nucleoside transporter family</fullName>
    </submittedName>
</protein>
<keyword evidence="4 7" id="KW-0812">Transmembrane</keyword>
<dbReference type="GO" id="GO:0000329">
    <property type="term" value="C:fungal-type vacuole membrane"/>
    <property type="evidence" value="ECO:0007669"/>
    <property type="project" value="TreeGrafter"/>
</dbReference>
<dbReference type="GO" id="GO:0005886">
    <property type="term" value="C:plasma membrane"/>
    <property type="evidence" value="ECO:0007669"/>
    <property type="project" value="TreeGrafter"/>
</dbReference>
<dbReference type="GO" id="GO:0015205">
    <property type="term" value="F:nucleobase transmembrane transporter activity"/>
    <property type="evidence" value="ECO:0007669"/>
    <property type="project" value="TreeGrafter"/>
</dbReference>
<feature type="transmembrane region" description="Helical" evidence="7">
    <location>
        <begin position="480"/>
        <end position="499"/>
    </location>
</feature>
<evidence type="ECO:0000256" key="2">
    <source>
        <dbReference type="ARBA" id="ARBA00007965"/>
    </source>
</evidence>
<comment type="subcellular location">
    <subcellularLocation>
        <location evidence="1">Membrane</location>
        <topology evidence="1">Multi-pass membrane protein</topology>
    </subcellularLocation>
</comment>
<feature type="transmembrane region" description="Helical" evidence="7">
    <location>
        <begin position="72"/>
        <end position="94"/>
    </location>
</feature>
<keyword evidence="6 7" id="KW-0472">Membrane</keyword>
<feature type="transmembrane region" description="Helical" evidence="7">
    <location>
        <begin position="206"/>
        <end position="232"/>
    </location>
</feature>
<dbReference type="STRING" id="1262450.S3CAT9"/>
<evidence type="ECO:0000256" key="3">
    <source>
        <dbReference type="ARBA" id="ARBA00022448"/>
    </source>
</evidence>
<accession>S3CAT9</accession>
<dbReference type="Pfam" id="PF01733">
    <property type="entry name" value="Nucleoside_tran"/>
    <property type="match status" value="1"/>
</dbReference>
<dbReference type="Proteomes" id="UP000016923">
    <property type="component" value="Unassembled WGS sequence"/>
</dbReference>
<feature type="transmembrane region" description="Helical" evidence="7">
    <location>
        <begin position="408"/>
        <end position="425"/>
    </location>
</feature>
<gene>
    <name evidence="8" type="ORF">F503_05112</name>
</gene>